<dbReference type="EMBL" id="JMPJ01000076">
    <property type="protein sequence ID" value="KFC77208.1"/>
    <property type="molecule type" value="Genomic_DNA"/>
</dbReference>
<keyword evidence="4" id="KW-1185">Reference proteome</keyword>
<protein>
    <submittedName>
        <fullName evidence="3">Putative glucosamine-fructose-6-phosphate aminotransferase</fullName>
    </submittedName>
</protein>
<evidence type="ECO:0000259" key="2">
    <source>
        <dbReference type="PROSITE" id="PS51464"/>
    </source>
</evidence>
<dbReference type="GO" id="GO:0006002">
    <property type="term" value="P:fructose 6-phosphate metabolic process"/>
    <property type="evidence" value="ECO:0007669"/>
    <property type="project" value="TreeGrafter"/>
</dbReference>
<dbReference type="OrthoDB" id="5150296at2"/>
<dbReference type="GO" id="GO:0004360">
    <property type="term" value="F:glutamine-fructose-6-phosphate transaminase (isomerizing) activity"/>
    <property type="evidence" value="ECO:0007669"/>
    <property type="project" value="TreeGrafter"/>
</dbReference>
<dbReference type="GO" id="GO:0006047">
    <property type="term" value="P:UDP-N-acetylglucosamine metabolic process"/>
    <property type="evidence" value="ECO:0007669"/>
    <property type="project" value="TreeGrafter"/>
</dbReference>
<keyword evidence="3" id="KW-0032">Aminotransferase</keyword>
<evidence type="ECO:0000313" key="4">
    <source>
        <dbReference type="Proteomes" id="UP000028640"/>
    </source>
</evidence>
<accession>A0A085G0G3</accession>
<reference evidence="3 4" key="1">
    <citation type="submission" date="2014-05" db="EMBL/GenBank/DDBJ databases">
        <title>ATOL: Assembling a taxonomically balanced genome-scale reconstruction of the evolutionary history of the Enterobacteriaceae.</title>
        <authorList>
            <person name="Plunkett G.III."/>
            <person name="Neeno-Eckwall E.C."/>
            <person name="Glasner J.D."/>
            <person name="Perna N.T."/>
        </authorList>
    </citation>
    <scope>NUCLEOTIDE SEQUENCE [LARGE SCALE GENOMIC DNA]</scope>
    <source>
        <strain evidence="3 4">ATCC 33852</strain>
    </source>
</reference>
<dbReference type="InterPro" id="IPR001347">
    <property type="entry name" value="SIS_dom"/>
</dbReference>
<keyword evidence="1" id="KW-0677">Repeat</keyword>
<dbReference type="Proteomes" id="UP000028640">
    <property type="component" value="Unassembled WGS sequence"/>
</dbReference>
<dbReference type="eggNOG" id="COG0449">
    <property type="taxonomic scope" value="Bacteria"/>
</dbReference>
<dbReference type="PROSITE" id="PS51464">
    <property type="entry name" value="SIS"/>
    <property type="match status" value="1"/>
</dbReference>
<dbReference type="Pfam" id="PF01380">
    <property type="entry name" value="SIS"/>
    <property type="match status" value="1"/>
</dbReference>
<sequence>MKPTMMTYIHQQHEVLLNILNGYPKTIPVIQDKNEWLILATGSSINAAKSAKYYIEKLTRARITIEEPFNYQFFEKPNPAIDLVMGVSQSGESTSTLNAMRHIKQYSNAQTYGVTSKMDSELAKSVDIAIDIQNGEERVGYVTKGYTATILTLMLLGLRSARADGAISEQQEHAELAMFKAAIDAIPTIIDDTETFYQTWKDELVASPRFTSIGYGPAVGVCQEMATKFAETVRVPSQGIEMETFMHGPYFEVNPQHRIFFIEVESVAKERLLLLREYEKKCTPFIYSLKIGKSDEPRTLSIDAKVSEYIAPLIAVIPFQILAHHIAEDKGNNLGQRIFTDFGVSVKSKTKPGDYN</sequence>
<dbReference type="STRING" id="910964.GEAM_4334"/>
<dbReference type="InterPro" id="IPR035490">
    <property type="entry name" value="GlmS/FrlB_SIS"/>
</dbReference>
<dbReference type="PANTHER" id="PTHR10937:SF17">
    <property type="entry name" value="GLUCOSAMINE-FRUCTOSE-6-PHOSPHATE AMINOTRANSFERASE"/>
    <property type="match status" value="1"/>
</dbReference>
<dbReference type="InterPro" id="IPR035466">
    <property type="entry name" value="GlmS/AgaS_SIS"/>
</dbReference>
<evidence type="ECO:0000256" key="1">
    <source>
        <dbReference type="ARBA" id="ARBA00022737"/>
    </source>
</evidence>
<dbReference type="InterPro" id="IPR046348">
    <property type="entry name" value="SIS_dom_sf"/>
</dbReference>
<dbReference type="Gene3D" id="3.40.50.10490">
    <property type="entry name" value="Glucose-6-phosphate isomerase like protein, domain 1"/>
    <property type="match status" value="2"/>
</dbReference>
<dbReference type="AlphaFoldDB" id="A0A085G0G3"/>
<dbReference type="GO" id="GO:0097367">
    <property type="term" value="F:carbohydrate derivative binding"/>
    <property type="evidence" value="ECO:0007669"/>
    <property type="project" value="InterPro"/>
</dbReference>
<dbReference type="RefSeq" id="WP_034796023.1">
    <property type="nucleotide sequence ID" value="NZ_JMPJ01000076.1"/>
</dbReference>
<keyword evidence="3" id="KW-0808">Transferase</keyword>
<dbReference type="CDD" id="cd05008">
    <property type="entry name" value="SIS_GlmS_GlmD_1"/>
    <property type="match status" value="1"/>
</dbReference>
<dbReference type="CDD" id="cd05009">
    <property type="entry name" value="SIS_GlmS_GlmD_2"/>
    <property type="match status" value="1"/>
</dbReference>
<comment type="caution">
    <text evidence="3">The sequence shown here is derived from an EMBL/GenBank/DDBJ whole genome shotgun (WGS) entry which is preliminary data.</text>
</comment>
<dbReference type="GeneID" id="78382275"/>
<gene>
    <name evidence="3" type="ORF">GEAM_4334</name>
</gene>
<feature type="domain" description="SIS" evidence="2">
    <location>
        <begin position="26"/>
        <end position="166"/>
    </location>
</feature>
<name>A0A085G0G3_EWIA3</name>
<dbReference type="GO" id="GO:0006487">
    <property type="term" value="P:protein N-linked glycosylation"/>
    <property type="evidence" value="ECO:0007669"/>
    <property type="project" value="TreeGrafter"/>
</dbReference>
<evidence type="ECO:0000313" key="3">
    <source>
        <dbReference type="EMBL" id="KFC77208.1"/>
    </source>
</evidence>
<organism evidence="3 4">
    <name type="scientific">Ewingella americana (strain ATCC 33852 / DSM 4580 / CCUG 14506 / JCM 5911 / LMG 7869 / NCTC 12157 / CDC 1468-78)</name>
    <dbReference type="NCBI Taxonomy" id="910964"/>
    <lineage>
        <taxon>Bacteria</taxon>
        <taxon>Pseudomonadati</taxon>
        <taxon>Pseudomonadota</taxon>
        <taxon>Gammaproteobacteria</taxon>
        <taxon>Enterobacterales</taxon>
        <taxon>Yersiniaceae</taxon>
        <taxon>Ewingella</taxon>
    </lineage>
</organism>
<proteinExistence type="predicted"/>
<dbReference type="SUPFAM" id="SSF53697">
    <property type="entry name" value="SIS domain"/>
    <property type="match status" value="1"/>
</dbReference>
<dbReference type="PANTHER" id="PTHR10937">
    <property type="entry name" value="GLUCOSAMINE--FRUCTOSE-6-PHOSPHATE AMINOTRANSFERASE, ISOMERIZING"/>
    <property type="match status" value="1"/>
</dbReference>